<proteinExistence type="predicted"/>
<dbReference type="SUPFAM" id="SSF54427">
    <property type="entry name" value="NTF2-like"/>
    <property type="match status" value="1"/>
</dbReference>
<organism evidence="2 3">
    <name type="scientific">Agrococcus citreus</name>
    <dbReference type="NCBI Taxonomy" id="84643"/>
    <lineage>
        <taxon>Bacteria</taxon>
        <taxon>Bacillati</taxon>
        <taxon>Actinomycetota</taxon>
        <taxon>Actinomycetes</taxon>
        <taxon>Micrococcales</taxon>
        <taxon>Microbacteriaceae</taxon>
        <taxon>Agrococcus</taxon>
    </lineage>
</organism>
<evidence type="ECO:0000313" key="3">
    <source>
        <dbReference type="Proteomes" id="UP001501266"/>
    </source>
</evidence>
<evidence type="ECO:0000313" key="2">
    <source>
        <dbReference type="EMBL" id="GAA1422817.1"/>
    </source>
</evidence>
<dbReference type="InterPro" id="IPR037401">
    <property type="entry name" value="SnoaL-like"/>
</dbReference>
<dbReference type="Pfam" id="PF13474">
    <property type="entry name" value="SnoaL_3"/>
    <property type="match status" value="1"/>
</dbReference>
<name>A0ABN1YUJ7_9MICO</name>
<protein>
    <recommendedName>
        <fullName evidence="1">SnoaL-like domain-containing protein</fullName>
    </recommendedName>
</protein>
<accession>A0ABN1YUJ7</accession>
<reference evidence="2 3" key="1">
    <citation type="journal article" date="2019" name="Int. J. Syst. Evol. Microbiol.">
        <title>The Global Catalogue of Microorganisms (GCM) 10K type strain sequencing project: providing services to taxonomists for standard genome sequencing and annotation.</title>
        <authorList>
            <consortium name="The Broad Institute Genomics Platform"/>
            <consortium name="The Broad Institute Genome Sequencing Center for Infectious Disease"/>
            <person name="Wu L."/>
            <person name="Ma J."/>
        </authorList>
    </citation>
    <scope>NUCLEOTIDE SEQUENCE [LARGE SCALE GENOMIC DNA]</scope>
    <source>
        <strain evidence="2 3">JCM 12398</strain>
    </source>
</reference>
<sequence length="142" mass="15679">MPLDDEIRAAAQAIVRAFRDNDEEAYFAGFVADCSFAFHTDPEPLLGTAAWRSAWRELQATGWRVVDCRTLWDHVQAVGDGGVYLHEVETTAGEPGAIETYRERESIVFTRRHGQLVAVHEHLSPIPTQDGDVARADASADG</sequence>
<dbReference type="RefSeq" id="WP_343919230.1">
    <property type="nucleotide sequence ID" value="NZ_BAAAKK010000004.1"/>
</dbReference>
<evidence type="ECO:0000259" key="1">
    <source>
        <dbReference type="Pfam" id="PF13474"/>
    </source>
</evidence>
<keyword evidence="3" id="KW-1185">Reference proteome</keyword>
<comment type="caution">
    <text evidence="2">The sequence shown here is derived from an EMBL/GenBank/DDBJ whole genome shotgun (WGS) entry which is preliminary data.</text>
</comment>
<dbReference type="Gene3D" id="3.10.450.50">
    <property type="match status" value="1"/>
</dbReference>
<dbReference type="InterPro" id="IPR032710">
    <property type="entry name" value="NTF2-like_dom_sf"/>
</dbReference>
<gene>
    <name evidence="2" type="ORF">GCM10009640_16180</name>
</gene>
<feature type="domain" description="SnoaL-like" evidence="1">
    <location>
        <begin position="7"/>
        <end position="127"/>
    </location>
</feature>
<dbReference type="Proteomes" id="UP001501266">
    <property type="component" value="Unassembled WGS sequence"/>
</dbReference>
<dbReference type="EMBL" id="BAAAKK010000004">
    <property type="protein sequence ID" value="GAA1422817.1"/>
    <property type="molecule type" value="Genomic_DNA"/>
</dbReference>